<proteinExistence type="predicted"/>
<comment type="caution">
    <text evidence="1">The sequence shown here is derived from an EMBL/GenBank/DDBJ whole genome shotgun (WGS) entry which is preliminary data.</text>
</comment>
<reference evidence="1" key="1">
    <citation type="submission" date="2021-06" db="EMBL/GenBank/DDBJ databases">
        <authorList>
            <person name="Kallberg Y."/>
            <person name="Tangrot J."/>
            <person name="Rosling A."/>
        </authorList>
    </citation>
    <scope>NUCLEOTIDE SEQUENCE</scope>
    <source>
        <strain evidence="1">28 12/20/2015</strain>
    </source>
</reference>
<evidence type="ECO:0000313" key="1">
    <source>
        <dbReference type="EMBL" id="CAG8730236.1"/>
    </source>
</evidence>
<keyword evidence="2" id="KW-1185">Reference proteome</keyword>
<dbReference type="Proteomes" id="UP000789366">
    <property type="component" value="Unassembled WGS sequence"/>
</dbReference>
<evidence type="ECO:0000313" key="2">
    <source>
        <dbReference type="Proteomes" id="UP000789366"/>
    </source>
</evidence>
<sequence length="172" mass="19819">QTLSTSNNSATILVGQTFTDWDDVQQHINSYAISQGFATRLRRTERNMGFILKADIICRRAGTASNTSTGLRKTKSIAINCPFKILVRWKKHEYHVTQVNLEHNHPLDSATVMFDPGHRKLSHNENMHIQMLYDGGVPIPTIINMLTEQYGRYIHSKDVYNSLNRWSRDYVK</sequence>
<dbReference type="EMBL" id="CAJVPW010033080">
    <property type="protein sequence ID" value="CAG8730236.1"/>
    <property type="molecule type" value="Genomic_DNA"/>
</dbReference>
<gene>
    <name evidence="1" type="ORF">SPELUC_LOCUS13058</name>
</gene>
<organism evidence="1 2">
    <name type="scientific">Cetraspora pellucida</name>
    <dbReference type="NCBI Taxonomy" id="1433469"/>
    <lineage>
        <taxon>Eukaryota</taxon>
        <taxon>Fungi</taxon>
        <taxon>Fungi incertae sedis</taxon>
        <taxon>Mucoromycota</taxon>
        <taxon>Glomeromycotina</taxon>
        <taxon>Glomeromycetes</taxon>
        <taxon>Diversisporales</taxon>
        <taxon>Gigasporaceae</taxon>
        <taxon>Cetraspora</taxon>
    </lineage>
</organism>
<accession>A0ACA9PYR0</accession>
<protein>
    <submittedName>
        <fullName evidence="1">7205_t:CDS:1</fullName>
    </submittedName>
</protein>
<feature type="non-terminal residue" evidence="1">
    <location>
        <position position="172"/>
    </location>
</feature>
<name>A0ACA9PYR0_9GLOM</name>
<feature type="non-terminal residue" evidence="1">
    <location>
        <position position="1"/>
    </location>
</feature>